<feature type="compositionally biased region" description="Basic and acidic residues" evidence="1">
    <location>
        <begin position="16"/>
        <end position="26"/>
    </location>
</feature>
<evidence type="ECO:0000256" key="1">
    <source>
        <dbReference type="SAM" id="MobiDB-lite"/>
    </source>
</evidence>
<dbReference type="HOGENOM" id="CLU_3188697_0_0_6"/>
<protein>
    <submittedName>
        <fullName evidence="2">Uncharacterized protein</fullName>
    </submittedName>
</protein>
<feature type="region of interest" description="Disordered" evidence="1">
    <location>
        <begin position="1"/>
        <end position="29"/>
    </location>
</feature>
<dbReference type="STRING" id="41514.SARI_03313"/>
<accession>A9MFS9</accession>
<organism evidence="2 3">
    <name type="scientific">Salmonella arizonae (strain ATCC BAA-731 / CDC346-86 / RSK2980)</name>
    <dbReference type="NCBI Taxonomy" id="41514"/>
    <lineage>
        <taxon>Bacteria</taxon>
        <taxon>Pseudomonadati</taxon>
        <taxon>Pseudomonadota</taxon>
        <taxon>Gammaproteobacteria</taxon>
        <taxon>Enterobacterales</taxon>
        <taxon>Enterobacteriaceae</taxon>
        <taxon>Salmonella</taxon>
    </lineage>
</organism>
<dbReference type="EMBL" id="CP000880">
    <property type="protein sequence ID" value="ABX23145.1"/>
    <property type="molecule type" value="Genomic_DNA"/>
</dbReference>
<reference evidence="2 3" key="1">
    <citation type="submission" date="2007-11" db="EMBL/GenBank/DDBJ databases">
        <authorList>
            <consortium name="The Salmonella enterica serovar Arizonae Genome Sequencing Project"/>
            <person name="McClelland M."/>
            <person name="Sanderson E.K."/>
            <person name="Porwollik S."/>
            <person name="Spieth J."/>
            <person name="Clifton W.S."/>
            <person name="Fulton R."/>
            <person name="Chunyan W."/>
            <person name="Wollam A."/>
            <person name="Shah N."/>
            <person name="Pepin K."/>
            <person name="Bhonagiri V."/>
            <person name="Nash W."/>
            <person name="Johnson M."/>
            <person name="Thiruvilangam P."/>
            <person name="Wilson R."/>
        </authorList>
    </citation>
    <scope>NUCLEOTIDE SEQUENCE [LARGE SCALE GENOMIC DNA]</scope>
    <source>
        <strain evidence="3">ATCC BAA-731 / CDC346-86 / RSK2980</strain>
    </source>
</reference>
<dbReference type="AlphaFoldDB" id="A9MFS9"/>
<dbReference type="KEGG" id="ses:SARI_03313"/>
<evidence type="ECO:0000313" key="2">
    <source>
        <dbReference type="EMBL" id="ABX23145.1"/>
    </source>
</evidence>
<evidence type="ECO:0000313" key="3">
    <source>
        <dbReference type="Proteomes" id="UP000002084"/>
    </source>
</evidence>
<keyword evidence="3" id="KW-1185">Reference proteome</keyword>
<feature type="compositionally biased region" description="Basic residues" evidence="1">
    <location>
        <begin position="1"/>
        <end position="10"/>
    </location>
</feature>
<name>A9MFS9_SALAR</name>
<dbReference type="Proteomes" id="UP000002084">
    <property type="component" value="Chromosome"/>
</dbReference>
<gene>
    <name evidence="2" type="ordered locus">SARI_03313</name>
</gene>
<proteinExistence type="predicted"/>
<sequence length="46" mass="5043">MKSKRPKGKGALRVTAPDRKGQRAERAGTGAAKWISPLMQIKKQIP</sequence>